<evidence type="ECO:0000313" key="1">
    <source>
        <dbReference type="EMBL" id="KAI0084670.1"/>
    </source>
</evidence>
<comment type="caution">
    <text evidence="1">The sequence shown here is derived from an EMBL/GenBank/DDBJ whole genome shotgun (WGS) entry which is preliminary data.</text>
</comment>
<accession>A0ACB8TRN7</accession>
<evidence type="ECO:0000313" key="2">
    <source>
        <dbReference type="Proteomes" id="UP001055072"/>
    </source>
</evidence>
<reference evidence="1" key="1">
    <citation type="journal article" date="2021" name="Environ. Microbiol.">
        <title>Gene family expansions and transcriptome signatures uncover fungal adaptations to wood decay.</title>
        <authorList>
            <person name="Hage H."/>
            <person name="Miyauchi S."/>
            <person name="Viragh M."/>
            <person name="Drula E."/>
            <person name="Min B."/>
            <person name="Chaduli D."/>
            <person name="Navarro D."/>
            <person name="Favel A."/>
            <person name="Norest M."/>
            <person name="Lesage-Meessen L."/>
            <person name="Balint B."/>
            <person name="Merenyi Z."/>
            <person name="de Eugenio L."/>
            <person name="Morin E."/>
            <person name="Martinez A.T."/>
            <person name="Baldrian P."/>
            <person name="Stursova M."/>
            <person name="Martinez M.J."/>
            <person name="Novotny C."/>
            <person name="Magnuson J.K."/>
            <person name="Spatafora J.W."/>
            <person name="Maurice S."/>
            <person name="Pangilinan J."/>
            <person name="Andreopoulos W."/>
            <person name="LaButti K."/>
            <person name="Hundley H."/>
            <person name="Na H."/>
            <person name="Kuo A."/>
            <person name="Barry K."/>
            <person name="Lipzen A."/>
            <person name="Henrissat B."/>
            <person name="Riley R."/>
            <person name="Ahrendt S."/>
            <person name="Nagy L.G."/>
            <person name="Grigoriev I.V."/>
            <person name="Martin F."/>
            <person name="Rosso M.N."/>
        </authorList>
    </citation>
    <scope>NUCLEOTIDE SEQUENCE</scope>
    <source>
        <strain evidence="1">CBS 384.51</strain>
    </source>
</reference>
<name>A0ACB8TRN7_9APHY</name>
<gene>
    <name evidence="1" type="ORF">BDY19DRAFT_1077611</name>
</gene>
<sequence length="908" mass="100263">MATNKDDPVERQIEQMVVDILYKDLPHPPTGYVGLPSTVSSTSPKLAHKHITYAYRSADGSNYNVMLPNLGQAGQPYARSVPSAHPLPPSFLPDPSLVFDVLLKRDNFTPHPGGVSSLFFAFADLVIHSLFNTDREDALINNSSSYLDLSPLYGSSEAQVDSVRRKDGSGKLYEDVFADPRLLVMPPSVCTLLVILSRNHNYIAEKILSINESGHYHPISQLDEQTKLSQDEEIFQRARLVNCGFFMQIILADYVGAILGLVRDGSDWRLKVRDPIRHMDHTMAPRGEGNAVSIEFNLMYRWHATLSEPDSEWITKEFQAMFPGDDLSKLTPKDLGRGYRRANAIGKDTREWLFGGLKRDEHGKFSNAELANILINATEAPASAFKARGIPEALKVIELMGIEQSRQWGTCSLNEFRRFMGLKPYDSFAEWNPDPEIHTAAEMLYHDIENLELYVGMQAEESKTPQPGAGLCPGFTMSRAILSDAVCLTRGDRFMTIDFTPENFTAWGFQDCQIPQNDDSYGGMLTKLLLRHLPEYYPSGSAHVHFPFIVPDRMKEAMAARNGPVENYVWTRPVPQDVVVPQVGAGIGGLGRVTREMGEVQRSPVKKLTGVDIQREPVESLVLEENISDAFALLTAECLDKSSIGGVGTGVKYVDVARNVINEVPKRWIQYLVGVSLETDYADLADYIYVNAFPEQESVLYNKAKAISKTVIEKVYNGIQNLSGEMAGGFDIMSPTGDSSDSGNSAFFASLKAKGGALGRSPDALAADLLGVIVATAPLFSRTMVRVVDRMLNDGARATELFLAPPSMSSDGKIVEYVGELVDLCDDIGIKKSLMHHFRLMSDKFLEAAAVPLLKTIVMKCGLMRGPGRSGELSSLTDNQTTNSLKTVYINARGELSPWPLSLVLQQV</sequence>
<proteinExistence type="predicted"/>
<keyword evidence="1" id="KW-0575">Peroxidase</keyword>
<dbReference type="Proteomes" id="UP001055072">
    <property type="component" value="Unassembled WGS sequence"/>
</dbReference>
<protein>
    <submittedName>
        <fullName evidence="1">Heme peroxidase</fullName>
    </submittedName>
</protein>
<organism evidence="1 2">
    <name type="scientific">Irpex rosettiformis</name>
    <dbReference type="NCBI Taxonomy" id="378272"/>
    <lineage>
        <taxon>Eukaryota</taxon>
        <taxon>Fungi</taxon>
        <taxon>Dikarya</taxon>
        <taxon>Basidiomycota</taxon>
        <taxon>Agaricomycotina</taxon>
        <taxon>Agaricomycetes</taxon>
        <taxon>Polyporales</taxon>
        <taxon>Irpicaceae</taxon>
        <taxon>Irpex</taxon>
    </lineage>
</organism>
<dbReference type="EMBL" id="MU274940">
    <property type="protein sequence ID" value="KAI0084670.1"/>
    <property type="molecule type" value="Genomic_DNA"/>
</dbReference>
<keyword evidence="1" id="KW-0560">Oxidoreductase</keyword>
<keyword evidence="2" id="KW-1185">Reference proteome</keyword>